<reference evidence="1 2" key="1">
    <citation type="journal article" date="2017" name="Nat. Commun.">
        <title>In situ click chemistry generation of cyclooxygenase-2 inhibitors.</title>
        <authorList>
            <person name="Bhardwaj A."/>
            <person name="Kaur J."/>
            <person name="Wuest M."/>
            <person name="Wuest F."/>
        </authorList>
    </citation>
    <scope>NUCLEOTIDE SEQUENCE [LARGE SCALE GENOMIC DNA]</scope>
    <source>
        <strain evidence="1">S2_012_000_R3_94</strain>
    </source>
</reference>
<evidence type="ECO:0000313" key="2">
    <source>
        <dbReference type="Proteomes" id="UP000315344"/>
    </source>
</evidence>
<keyword evidence="1" id="KW-0378">Hydrolase</keyword>
<dbReference type="Pfam" id="PF05013">
    <property type="entry name" value="FGase"/>
    <property type="match status" value="1"/>
</dbReference>
<dbReference type="GO" id="GO:0016787">
    <property type="term" value="F:hydrolase activity"/>
    <property type="evidence" value="ECO:0007669"/>
    <property type="project" value="UniProtKB-KW"/>
</dbReference>
<dbReference type="Proteomes" id="UP000315344">
    <property type="component" value="Unassembled WGS sequence"/>
</dbReference>
<protein>
    <submittedName>
        <fullName evidence="1">N-formylglutamate amidohydrolase</fullName>
    </submittedName>
</protein>
<sequence length="292" mass="32305">MEETPPARDEFSHELRIPANWASGVIVCSPHSGRDFPDWFLAETCLDIATLRSSEDAFIDDLIKPAFAAGAATLTARLPRSIVDLNRGASELDPDTVDCGRNRPTTPRALAGLGVIPRVVSGQRVIRNKTIPLAEAQRRIDTYWRPYHLALRDLIDRARSRFGWAVVIDMHSMPHDAVAHMLPPHPEMVIGDRHGISCSAVLRDRICAAFRSSGFRLRLNAPFSGAYIASAYGRPTQGVHVLQVEIDRALYLDATRMAPSDEYPRFARRLATVLEQVAVVRPDNGPVEVAAE</sequence>
<evidence type="ECO:0000313" key="1">
    <source>
        <dbReference type="EMBL" id="TKW66817.1"/>
    </source>
</evidence>
<dbReference type="SUPFAM" id="SSF53187">
    <property type="entry name" value="Zn-dependent exopeptidases"/>
    <property type="match status" value="1"/>
</dbReference>
<dbReference type="AlphaFoldDB" id="A0A533I8H0"/>
<organism evidence="1 2">
    <name type="scientific">Paracoccus denitrificans</name>
    <dbReference type="NCBI Taxonomy" id="266"/>
    <lineage>
        <taxon>Bacteria</taxon>
        <taxon>Pseudomonadati</taxon>
        <taxon>Pseudomonadota</taxon>
        <taxon>Alphaproteobacteria</taxon>
        <taxon>Rhodobacterales</taxon>
        <taxon>Paracoccaceae</taxon>
        <taxon>Paracoccus</taxon>
    </lineage>
</organism>
<proteinExistence type="predicted"/>
<gene>
    <name evidence="1" type="ORF">DI616_10045</name>
</gene>
<name>A0A533I8H0_PARDE</name>
<accession>A0A533I8H0</accession>
<dbReference type="Gene3D" id="3.40.630.40">
    <property type="entry name" value="Zn-dependent exopeptidases"/>
    <property type="match status" value="1"/>
</dbReference>
<dbReference type="EMBL" id="VAFL01000006">
    <property type="protein sequence ID" value="TKW66817.1"/>
    <property type="molecule type" value="Genomic_DNA"/>
</dbReference>
<comment type="caution">
    <text evidence="1">The sequence shown here is derived from an EMBL/GenBank/DDBJ whole genome shotgun (WGS) entry which is preliminary data.</text>
</comment>
<dbReference type="InterPro" id="IPR007709">
    <property type="entry name" value="N-FG_amidohydro"/>
</dbReference>